<proteinExistence type="predicted"/>
<protein>
    <submittedName>
        <fullName evidence="2">Uncharacterized protein</fullName>
    </submittedName>
</protein>
<dbReference type="RefSeq" id="WP_089058430.1">
    <property type="nucleotide sequence ID" value="NZ_MUHD01000024.1"/>
</dbReference>
<evidence type="ECO:0000313" key="3">
    <source>
        <dbReference type="Proteomes" id="UP000198381"/>
    </source>
</evidence>
<accession>A0ABX4CU64</accession>
<gene>
    <name evidence="2" type="ORF">B0A81_12955</name>
</gene>
<keyword evidence="1" id="KW-0472">Membrane</keyword>
<feature type="transmembrane region" description="Helical" evidence="1">
    <location>
        <begin position="7"/>
        <end position="25"/>
    </location>
</feature>
<feature type="transmembrane region" description="Helical" evidence="1">
    <location>
        <begin position="70"/>
        <end position="88"/>
    </location>
</feature>
<keyword evidence="3" id="KW-1185">Reference proteome</keyword>
<keyword evidence="1" id="KW-1133">Transmembrane helix</keyword>
<comment type="caution">
    <text evidence="2">The sequence shown here is derived from an EMBL/GenBank/DDBJ whole genome shotgun (WGS) entry which is preliminary data.</text>
</comment>
<evidence type="ECO:0000313" key="2">
    <source>
        <dbReference type="EMBL" id="OXB06602.1"/>
    </source>
</evidence>
<sequence length="91" mass="10561">MLNIRSEYKTIFFFIVYFSITFIYTEIDAGGPCAPGMGAFLFLLAIPISIIYTIVLFYKLYKSEENQYLYSIYTLAGLWALLFVLLQLNEN</sequence>
<organism evidence="2 3">
    <name type="scientific">Flavobacterium plurextorum</name>
    <dbReference type="NCBI Taxonomy" id="1114867"/>
    <lineage>
        <taxon>Bacteria</taxon>
        <taxon>Pseudomonadati</taxon>
        <taxon>Bacteroidota</taxon>
        <taxon>Flavobacteriia</taxon>
        <taxon>Flavobacteriales</taxon>
        <taxon>Flavobacteriaceae</taxon>
        <taxon>Flavobacterium</taxon>
    </lineage>
</organism>
<feature type="transmembrane region" description="Helical" evidence="1">
    <location>
        <begin position="37"/>
        <end position="58"/>
    </location>
</feature>
<name>A0ABX4CU64_9FLAO</name>
<dbReference type="Proteomes" id="UP000198381">
    <property type="component" value="Unassembled WGS sequence"/>
</dbReference>
<dbReference type="EMBL" id="MUHD01000024">
    <property type="protein sequence ID" value="OXB06602.1"/>
    <property type="molecule type" value="Genomic_DNA"/>
</dbReference>
<evidence type="ECO:0000256" key="1">
    <source>
        <dbReference type="SAM" id="Phobius"/>
    </source>
</evidence>
<reference evidence="2 3" key="1">
    <citation type="submission" date="2016-11" db="EMBL/GenBank/DDBJ databases">
        <title>Whole genomes of Flavobacteriaceae.</title>
        <authorList>
            <person name="Stine C."/>
            <person name="Li C."/>
            <person name="Tadesse D."/>
        </authorList>
    </citation>
    <scope>NUCLEOTIDE SEQUENCE [LARGE SCALE GENOMIC DNA]</scope>
    <source>
        <strain evidence="2 3">CCUG 60112</strain>
    </source>
</reference>
<keyword evidence="1" id="KW-0812">Transmembrane</keyword>